<dbReference type="Gene3D" id="2.130.10.10">
    <property type="entry name" value="YVTN repeat-like/Quinoprotein amine dehydrogenase"/>
    <property type="match status" value="2"/>
</dbReference>
<sequence>MFGRRALFTMMAAFGAVAVSPAEADPRVRTFRVGPGPVVVAVNSRLGVTYVGNSDGSVSVANGATVAVGGKPTDLAIDEVDGQVYAASKNAGTVTVLDPDGRLRSVVAGGPGAAVLDLDTTMNRLYVASGTTGSVAVIDTIAGTLTGLLRGPGKGFGGIRVDGQRQVAYLTNPAAGTVEVLDLGSGDFTASIATGAGPSGLALHEASNTVYVANSGIHHLSVIDGASRTERAKVILRSEASSVVVHQASNTVYANGGPDGLVKIDGFAGKIVDQLSLGINPGGMAIDQRTAAVCVTDPLHDQLYAIDGF</sequence>
<dbReference type="InterPro" id="IPR051200">
    <property type="entry name" value="Host-pathogen_enzymatic-act"/>
</dbReference>
<dbReference type="InterPro" id="IPR015943">
    <property type="entry name" value="WD40/YVTN_repeat-like_dom_sf"/>
</dbReference>
<comment type="caution">
    <text evidence="2">The sequence shown here is derived from an EMBL/GenBank/DDBJ whole genome shotgun (WGS) entry which is preliminary data.</text>
</comment>
<evidence type="ECO:0000313" key="2">
    <source>
        <dbReference type="EMBL" id="TNC28625.1"/>
    </source>
</evidence>
<dbReference type="EMBL" id="VDFW01000003">
    <property type="protein sequence ID" value="TNC28625.1"/>
    <property type="molecule type" value="Genomic_DNA"/>
</dbReference>
<feature type="signal peptide" evidence="1">
    <location>
        <begin position="1"/>
        <end position="24"/>
    </location>
</feature>
<gene>
    <name evidence="2" type="ORF">FG385_05030</name>
</gene>
<name>A0A5C4M5T5_9PSEU</name>
<dbReference type="AlphaFoldDB" id="A0A5C4M5T5"/>
<evidence type="ECO:0000256" key="1">
    <source>
        <dbReference type="SAM" id="SignalP"/>
    </source>
</evidence>
<dbReference type="SUPFAM" id="SSF75011">
    <property type="entry name" value="3-carboxy-cis,cis-mucoante lactonizing enzyme"/>
    <property type="match status" value="1"/>
</dbReference>
<dbReference type="PANTHER" id="PTHR47197">
    <property type="entry name" value="PROTEIN NIRF"/>
    <property type="match status" value="1"/>
</dbReference>
<organism evidence="2 3">
    <name type="scientific">Amycolatopsis alkalitolerans</name>
    <dbReference type="NCBI Taxonomy" id="2547244"/>
    <lineage>
        <taxon>Bacteria</taxon>
        <taxon>Bacillati</taxon>
        <taxon>Actinomycetota</taxon>
        <taxon>Actinomycetes</taxon>
        <taxon>Pseudonocardiales</taxon>
        <taxon>Pseudonocardiaceae</taxon>
        <taxon>Amycolatopsis</taxon>
    </lineage>
</organism>
<dbReference type="RefSeq" id="WP_139095401.1">
    <property type="nucleotide sequence ID" value="NZ_VDFW01000003.1"/>
</dbReference>
<dbReference type="PANTHER" id="PTHR47197:SF3">
    <property type="entry name" value="DIHYDRO-HEME D1 DEHYDROGENASE"/>
    <property type="match status" value="1"/>
</dbReference>
<evidence type="ECO:0000313" key="3">
    <source>
        <dbReference type="Proteomes" id="UP000305546"/>
    </source>
</evidence>
<accession>A0A5C4M5T5</accession>
<protein>
    <recommendedName>
        <fullName evidence="4">YncE family protein</fullName>
    </recommendedName>
</protein>
<proteinExistence type="predicted"/>
<keyword evidence="1" id="KW-0732">Signal</keyword>
<feature type="chain" id="PRO_5022886320" description="YncE family protein" evidence="1">
    <location>
        <begin position="25"/>
        <end position="309"/>
    </location>
</feature>
<dbReference type="Proteomes" id="UP000305546">
    <property type="component" value="Unassembled WGS sequence"/>
</dbReference>
<dbReference type="OrthoDB" id="3612473at2"/>
<keyword evidence="3" id="KW-1185">Reference proteome</keyword>
<reference evidence="2 3" key="1">
    <citation type="submission" date="2019-06" db="EMBL/GenBank/DDBJ databases">
        <title>Amycolatopsis alkalitolerans sp. nov., isolated from Gastrodia elata Blume.</title>
        <authorList>
            <person name="Narsing Rao M.P."/>
            <person name="Li W.J."/>
        </authorList>
    </citation>
    <scope>NUCLEOTIDE SEQUENCE [LARGE SCALE GENOMIC DNA]</scope>
    <source>
        <strain evidence="2 3">SYSUP0005</strain>
    </source>
</reference>
<evidence type="ECO:0008006" key="4">
    <source>
        <dbReference type="Google" id="ProtNLM"/>
    </source>
</evidence>